<organism evidence="12 13">
    <name type="scientific">Glonium stellatum</name>
    <dbReference type="NCBI Taxonomy" id="574774"/>
    <lineage>
        <taxon>Eukaryota</taxon>
        <taxon>Fungi</taxon>
        <taxon>Dikarya</taxon>
        <taxon>Ascomycota</taxon>
        <taxon>Pezizomycotina</taxon>
        <taxon>Dothideomycetes</taxon>
        <taxon>Pleosporomycetidae</taxon>
        <taxon>Gloniales</taxon>
        <taxon>Gloniaceae</taxon>
        <taxon>Glonium</taxon>
    </lineage>
</organism>
<keyword evidence="5" id="KW-0347">Helicase</keyword>
<reference evidence="12 13" key="1">
    <citation type="journal article" date="2016" name="Nat. Commun.">
        <title>Ectomycorrhizal ecology is imprinted in the genome of the dominant symbiotic fungus Cenococcum geophilum.</title>
        <authorList>
            <consortium name="DOE Joint Genome Institute"/>
            <person name="Peter M."/>
            <person name="Kohler A."/>
            <person name="Ohm R.A."/>
            <person name="Kuo A."/>
            <person name="Krutzmann J."/>
            <person name="Morin E."/>
            <person name="Arend M."/>
            <person name="Barry K.W."/>
            <person name="Binder M."/>
            <person name="Choi C."/>
            <person name="Clum A."/>
            <person name="Copeland A."/>
            <person name="Grisel N."/>
            <person name="Haridas S."/>
            <person name="Kipfer T."/>
            <person name="LaButti K."/>
            <person name="Lindquist E."/>
            <person name="Lipzen A."/>
            <person name="Maire R."/>
            <person name="Meier B."/>
            <person name="Mihaltcheva S."/>
            <person name="Molinier V."/>
            <person name="Murat C."/>
            <person name="Poggeler S."/>
            <person name="Quandt C.A."/>
            <person name="Sperisen C."/>
            <person name="Tritt A."/>
            <person name="Tisserant E."/>
            <person name="Crous P.W."/>
            <person name="Henrissat B."/>
            <person name="Nehls U."/>
            <person name="Egli S."/>
            <person name="Spatafora J.W."/>
            <person name="Grigoriev I.V."/>
            <person name="Martin F.M."/>
        </authorList>
    </citation>
    <scope>NUCLEOTIDE SEQUENCE [LARGE SCALE GENOMIC DNA]</scope>
    <source>
        <strain evidence="12 13">CBS 207.34</strain>
    </source>
</reference>
<keyword evidence="13" id="KW-1185">Reference proteome</keyword>
<feature type="compositionally biased region" description="Basic residues" evidence="9">
    <location>
        <begin position="510"/>
        <end position="521"/>
    </location>
</feature>
<evidence type="ECO:0000256" key="4">
    <source>
        <dbReference type="ARBA" id="ARBA00022801"/>
    </source>
</evidence>
<evidence type="ECO:0000256" key="8">
    <source>
        <dbReference type="ARBA" id="ARBA00023242"/>
    </source>
</evidence>
<dbReference type="InterPro" id="IPR001650">
    <property type="entry name" value="Helicase_C-like"/>
</dbReference>
<dbReference type="InterPro" id="IPR049730">
    <property type="entry name" value="SNF2/RAD54-like_C"/>
</dbReference>
<comment type="similarity">
    <text evidence="2">Belongs to the SNF2/RAD54 helicase family.</text>
</comment>
<dbReference type="Gene3D" id="1.10.150.50">
    <property type="entry name" value="Transcription Factor, Ets-1"/>
    <property type="match status" value="1"/>
</dbReference>
<feature type="region of interest" description="Disordered" evidence="9">
    <location>
        <begin position="559"/>
        <end position="618"/>
    </location>
</feature>
<dbReference type="SUPFAM" id="SSF47769">
    <property type="entry name" value="SAM/Pointed domain"/>
    <property type="match status" value="1"/>
</dbReference>
<dbReference type="InterPro" id="IPR014001">
    <property type="entry name" value="Helicase_ATP-bd"/>
</dbReference>
<dbReference type="CDD" id="cd18793">
    <property type="entry name" value="SF2_C_SNF"/>
    <property type="match status" value="1"/>
</dbReference>
<feature type="region of interest" description="Disordered" evidence="9">
    <location>
        <begin position="1656"/>
        <end position="1744"/>
    </location>
</feature>
<evidence type="ECO:0000259" key="11">
    <source>
        <dbReference type="PROSITE" id="PS51194"/>
    </source>
</evidence>
<dbReference type="EMBL" id="KV750220">
    <property type="protein sequence ID" value="OCL05733.1"/>
    <property type="molecule type" value="Genomic_DNA"/>
</dbReference>
<evidence type="ECO:0000256" key="6">
    <source>
        <dbReference type="ARBA" id="ARBA00022840"/>
    </source>
</evidence>
<gene>
    <name evidence="12" type="ORF">AOQ84DRAFT_298354</name>
</gene>
<evidence type="ECO:0000256" key="9">
    <source>
        <dbReference type="SAM" id="MobiDB-lite"/>
    </source>
</evidence>
<evidence type="ECO:0000256" key="1">
    <source>
        <dbReference type="ARBA" id="ARBA00004123"/>
    </source>
</evidence>
<evidence type="ECO:0000256" key="7">
    <source>
        <dbReference type="ARBA" id="ARBA00023125"/>
    </source>
</evidence>
<dbReference type="SUPFAM" id="SSF52540">
    <property type="entry name" value="P-loop containing nucleoside triphosphate hydrolases"/>
    <property type="match status" value="2"/>
</dbReference>
<dbReference type="GO" id="GO:0016887">
    <property type="term" value="F:ATP hydrolysis activity"/>
    <property type="evidence" value="ECO:0007669"/>
    <property type="project" value="InterPro"/>
</dbReference>
<feature type="compositionally biased region" description="Polar residues" evidence="9">
    <location>
        <begin position="661"/>
        <end position="673"/>
    </location>
</feature>
<keyword evidence="8" id="KW-0539">Nucleus</keyword>
<dbReference type="OrthoDB" id="2020972at2759"/>
<dbReference type="PANTHER" id="PTHR45797:SF1">
    <property type="entry name" value="HELICASE ARIP4"/>
    <property type="match status" value="1"/>
</dbReference>
<dbReference type="Pfam" id="PF24580">
    <property type="entry name" value="DUF7607"/>
    <property type="match status" value="1"/>
</dbReference>
<keyword evidence="6" id="KW-0067">ATP-binding</keyword>
<dbReference type="PROSITE" id="PS51192">
    <property type="entry name" value="HELICASE_ATP_BIND_1"/>
    <property type="match status" value="1"/>
</dbReference>
<dbReference type="Gene3D" id="3.40.50.300">
    <property type="entry name" value="P-loop containing nucleotide triphosphate hydrolases"/>
    <property type="match status" value="1"/>
</dbReference>
<dbReference type="InterPro" id="IPR044574">
    <property type="entry name" value="ARIP4-like"/>
</dbReference>
<protein>
    <recommendedName>
        <fullName evidence="14">SNF2 family helicase/ATPase</fullName>
    </recommendedName>
</protein>
<dbReference type="InterPro" id="IPR027417">
    <property type="entry name" value="P-loop_NTPase"/>
</dbReference>
<evidence type="ECO:0000259" key="10">
    <source>
        <dbReference type="PROSITE" id="PS51192"/>
    </source>
</evidence>
<accession>A0A8E2JQG5</accession>
<dbReference type="PANTHER" id="PTHR45797">
    <property type="entry name" value="RAD54-LIKE"/>
    <property type="match status" value="1"/>
</dbReference>
<evidence type="ECO:0000313" key="12">
    <source>
        <dbReference type="EMBL" id="OCL05733.1"/>
    </source>
</evidence>
<dbReference type="InterPro" id="IPR013761">
    <property type="entry name" value="SAM/pointed_sf"/>
</dbReference>
<dbReference type="Pfam" id="PF00271">
    <property type="entry name" value="Helicase_C"/>
    <property type="match status" value="1"/>
</dbReference>
<name>A0A8E2JQG5_9PEZI</name>
<dbReference type="SMART" id="SM00487">
    <property type="entry name" value="DEXDc"/>
    <property type="match status" value="1"/>
</dbReference>
<evidence type="ECO:0008006" key="14">
    <source>
        <dbReference type="Google" id="ProtNLM"/>
    </source>
</evidence>
<proteinExistence type="inferred from homology"/>
<dbReference type="GO" id="GO:0004386">
    <property type="term" value="F:helicase activity"/>
    <property type="evidence" value="ECO:0007669"/>
    <property type="project" value="UniProtKB-KW"/>
</dbReference>
<feature type="region of interest" description="Disordered" evidence="9">
    <location>
        <begin position="857"/>
        <end position="907"/>
    </location>
</feature>
<dbReference type="GO" id="GO:0005524">
    <property type="term" value="F:ATP binding"/>
    <property type="evidence" value="ECO:0007669"/>
    <property type="project" value="UniProtKB-KW"/>
</dbReference>
<dbReference type="CDD" id="cd18007">
    <property type="entry name" value="DEXHc_ATRX-like"/>
    <property type="match status" value="1"/>
</dbReference>
<keyword evidence="3" id="KW-0547">Nucleotide-binding</keyword>
<feature type="compositionally biased region" description="Basic and acidic residues" evidence="9">
    <location>
        <begin position="890"/>
        <end position="906"/>
    </location>
</feature>
<feature type="domain" description="Helicase C-terminal" evidence="11">
    <location>
        <begin position="1358"/>
        <end position="1506"/>
    </location>
</feature>
<feature type="region of interest" description="Disordered" evidence="9">
    <location>
        <begin position="506"/>
        <end position="540"/>
    </location>
</feature>
<comment type="subcellular location">
    <subcellularLocation>
        <location evidence="1">Nucleus</location>
    </subcellularLocation>
</comment>
<evidence type="ECO:0000256" key="5">
    <source>
        <dbReference type="ARBA" id="ARBA00022806"/>
    </source>
</evidence>
<feature type="compositionally biased region" description="Acidic residues" evidence="9">
    <location>
        <begin position="607"/>
        <end position="618"/>
    </location>
</feature>
<keyword evidence="4" id="KW-0378">Hydrolase</keyword>
<evidence type="ECO:0000313" key="13">
    <source>
        <dbReference type="Proteomes" id="UP000250140"/>
    </source>
</evidence>
<dbReference type="Proteomes" id="UP000250140">
    <property type="component" value="Unassembled WGS sequence"/>
</dbReference>
<feature type="compositionally biased region" description="Polar residues" evidence="9">
    <location>
        <begin position="1656"/>
        <end position="1669"/>
    </location>
</feature>
<feature type="compositionally biased region" description="Polar residues" evidence="9">
    <location>
        <begin position="685"/>
        <end position="695"/>
    </location>
</feature>
<feature type="compositionally biased region" description="Polar residues" evidence="9">
    <location>
        <begin position="559"/>
        <end position="575"/>
    </location>
</feature>
<feature type="region of interest" description="Disordered" evidence="9">
    <location>
        <begin position="638"/>
        <end position="695"/>
    </location>
</feature>
<evidence type="ECO:0000256" key="3">
    <source>
        <dbReference type="ARBA" id="ARBA00022741"/>
    </source>
</evidence>
<dbReference type="GO" id="GO:0005634">
    <property type="term" value="C:nucleus"/>
    <property type="evidence" value="ECO:0007669"/>
    <property type="project" value="UniProtKB-SubCell"/>
</dbReference>
<feature type="domain" description="Helicase ATP-binding" evidence="10">
    <location>
        <begin position="964"/>
        <end position="1169"/>
    </location>
</feature>
<dbReference type="InterPro" id="IPR056026">
    <property type="entry name" value="DUF7607"/>
</dbReference>
<feature type="compositionally biased region" description="Low complexity" evidence="9">
    <location>
        <begin position="1682"/>
        <end position="1692"/>
    </location>
</feature>
<sequence>MASDKDPWDWTIDEVVEALCASTRSYNDAGWSNPTLPDPKIFEQQLREQEVNGATLLTGVTELFLKEELNIRALGKRQALLVAIKHLRSRSPKYCGHAEFHAPPSYFSQQRGPAFASPHLNIHHTAPVVPRSNETAEVDRTAKSALGATFSTESQPAPRIPLGGAIAHGEDGLGEVSHSAVHARAGEDIIIDQGGRKRRKLKHIHQVVSPIKHPQLLSHPGYVNSYLGRKFPIDEIFYGNTLLGEVLCDEDDDDTEFFLSTRAPSGVSRYVYRKLYHFLSNAQQEEVTKRGKLAIAIYPYRESALLPGQTLSVTVFQMVGDEVRATREDPLIPDIDEPYKDNAIHEWDFLGYWDTKDKTILPPLGESEAEYSQSLIEEMEIEAREKEEQRAKRGPLTVDEVSMLVDQAIEDIRTIWQKRKLPLRETTAWTVWRKGRRSDVRRQLIMQAGKQIERLNGRLLALKNEISGQIWQKEAEVHRQCTILEENIFQREDHAWRISVWQRKDEPPRLKSKPHTRKKATSVHASDEEGISLGSDSEAASDDMSHFVDIGEIDMTQVVQSPSPSESNPLTQPSELYQRPSPELGQQQTARGTRSPDDDNMGTNANDEVDMDEADSPEDTAIDTVEESNFNVASLESAVATESPHEIPPRPQSPHSVIDLTFSSDASPTTDTPVRSYPTEIPASQKFNGAPENSSPAEIKNWNWGELIQRDDRKRLIIKLLSTIDSTDRNMMKHRIQEVKERFFVDELKRGLGALCSGRLRIEGVQQDTFEKIIKFSRLYICWHSCSPKWWNNNFDKQGLQEMVQDINNNRKKLEDFYRFLFIVLKSRDLLRILKGTAVSTPKSVLKTTVPTAITGSQPLSISDSEVDETEETPNKKRKRAVAQSQTAIQKRESAQQRRQEQELKEQLLQQQIGRDVTEGSSKIIVNTSKHEDDGFIFINKFIGTKIKKHQIEGVRFMWREVVTAGQSESQGCLLAHTMGLGKTMQTITLLVTIAEAAHSRDPTIRRQVPQTLRISRSLVICPASLVWNWMEELAMWIPPSARNLIGELRYIVSDVGTTKRLTEIDQWYDGGGILVMSYEMLRSYIQNKPTKTRGPPLSDELHNKVMRHLLEGPRIIIADEAHALKNFGSGISTVAEKFKSKSRIALTGSPLANSLLEYFAMINWISPGYLGDLVEFKAHYEEPIQQGLYSESNYSEYRTALKKLRILKNEIEPKVNRADITVLKGNLKPKVEFVITVPLTRLQEDAYKIYVKSILDVSPMGDDSYKDAKNTRIWSWLSVLSLLCNHPMIFFSKLFEEKQANRGHNSNAGSPEQDVDDLPISELGIPGSMMESQRALFTEAKKLDQMQHSYKMDVFNHILDYSEAVGDRVLVFSHRIPTLDYIEKCFIQQGRKYQRIDGKTKASTRQNSVKEFNQGLKFASVFLISTRAGGLGLNLPGANRVVIFDFNFNPTWEEQAVGRAYRLGQQKPVFVYRFLVGGTFESIIYNKAIFKMQLAYRVVDKKNVERQAQRLRDFLFDPKPVKQCDLQPYKGKDPHVLDRILALEGDEPLIRSLTTTETLQEEVAEDFTPEEIQEMEKMQKEERMRKADPAGYRALMQAKQMAKIEQSRMATLAKAGLTTSIPLPSNVAGPVRNQNANSEWNQRIERHLANSTTGLGARQTSGMLSSTAPELHQPRSHLAGSVSLPSSPLRLSSHRKQERLAPGAITENADDEAFVKGACSSEPPFQGVPSATAPLPRISNSPL</sequence>
<dbReference type="SMART" id="SM00490">
    <property type="entry name" value="HELICc"/>
    <property type="match status" value="1"/>
</dbReference>
<dbReference type="PROSITE" id="PS51194">
    <property type="entry name" value="HELICASE_CTER"/>
    <property type="match status" value="1"/>
</dbReference>
<keyword evidence="7" id="KW-0238">DNA-binding</keyword>
<evidence type="ECO:0000256" key="2">
    <source>
        <dbReference type="ARBA" id="ARBA00007025"/>
    </source>
</evidence>
<dbReference type="Pfam" id="PF00176">
    <property type="entry name" value="SNF2-rel_dom"/>
    <property type="match status" value="1"/>
</dbReference>
<dbReference type="InterPro" id="IPR000330">
    <property type="entry name" value="SNF2_N"/>
</dbReference>
<dbReference type="InterPro" id="IPR038718">
    <property type="entry name" value="SNF2-like_sf"/>
</dbReference>
<dbReference type="GO" id="GO:0003677">
    <property type="term" value="F:DNA binding"/>
    <property type="evidence" value="ECO:0007669"/>
    <property type="project" value="UniProtKB-KW"/>
</dbReference>
<dbReference type="Gene3D" id="3.40.50.10810">
    <property type="entry name" value="Tandem AAA-ATPase domain"/>
    <property type="match status" value="1"/>
</dbReference>